<dbReference type="STRING" id="45496.SAMN04488079_101112"/>
<proteinExistence type="inferred from homology"/>
<accession>A0A1I3U0C1</accession>
<gene>
    <name evidence="10" type="ORF">SAMN04488079_101112</name>
</gene>
<evidence type="ECO:0000256" key="8">
    <source>
        <dbReference type="SAM" id="Coils"/>
    </source>
</evidence>
<dbReference type="SUPFAM" id="SSF56954">
    <property type="entry name" value="Outer membrane efflux proteins (OEP)"/>
    <property type="match status" value="1"/>
</dbReference>
<dbReference type="Gene3D" id="1.20.1600.10">
    <property type="entry name" value="Outer membrane efflux proteins (OEP)"/>
    <property type="match status" value="1"/>
</dbReference>
<dbReference type="PANTHER" id="PTHR30026:SF20">
    <property type="entry name" value="OUTER MEMBRANE PROTEIN TOLC"/>
    <property type="match status" value="1"/>
</dbReference>
<evidence type="ECO:0000256" key="1">
    <source>
        <dbReference type="ARBA" id="ARBA00004442"/>
    </source>
</evidence>
<evidence type="ECO:0000256" key="9">
    <source>
        <dbReference type="SAM" id="SignalP"/>
    </source>
</evidence>
<evidence type="ECO:0000256" key="2">
    <source>
        <dbReference type="ARBA" id="ARBA00007613"/>
    </source>
</evidence>
<comment type="subcellular location">
    <subcellularLocation>
        <location evidence="1">Cell outer membrane</location>
    </subcellularLocation>
</comment>
<evidence type="ECO:0000256" key="5">
    <source>
        <dbReference type="ARBA" id="ARBA00022692"/>
    </source>
</evidence>
<dbReference type="InterPro" id="IPR010130">
    <property type="entry name" value="T1SS_OMP_TolC"/>
</dbReference>
<organism evidence="10 11">
    <name type="scientific">Methylophaga sulfidovorans</name>
    <dbReference type="NCBI Taxonomy" id="45496"/>
    <lineage>
        <taxon>Bacteria</taxon>
        <taxon>Pseudomonadati</taxon>
        <taxon>Pseudomonadota</taxon>
        <taxon>Gammaproteobacteria</taxon>
        <taxon>Thiotrichales</taxon>
        <taxon>Piscirickettsiaceae</taxon>
        <taxon>Methylophaga</taxon>
    </lineage>
</organism>
<keyword evidence="3" id="KW-0813">Transport</keyword>
<dbReference type="GO" id="GO:0015562">
    <property type="term" value="F:efflux transmembrane transporter activity"/>
    <property type="evidence" value="ECO:0007669"/>
    <property type="project" value="InterPro"/>
</dbReference>
<keyword evidence="5" id="KW-0812">Transmembrane</keyword>
<dbReference type="Pfam" id="PF02321">
    <property type="entry name" value="OEP"/>
    <property type="match status" value="2"/>
</dbReference>
<dbReference type="AlphaFoldDB" id="A0A1I3U0C1"/>
<name>A0A1I3U0C1_9GAMM</name>
<dbReference type="OrthoDB" id="9813458at2"/>
<dbReference type="GO" id="GO:1990281">
    <property type="term" value="C:efflux pump complex"/>
    <property type="evidence" value="ECO:0007669"/>
    <property type="project" value="TreeGrafter"/>
</dbReference>
<evidence type="ECO:0000256" key="3">
    <source>
        <dbReference type="ARBA" id="ARBA00022448"/>
    </source>
</evidence>
<keyword evidence="4" id="KW-1134">Transmembrane beta strand</keyword>
<sequence length="440" mass="48119">MKKIALGALIASALFSSSVWAEDLLDVYKLSLNSDPQLLAEAASRQAVGELDDQAIANFLPQVGLSANESKTWLDSSSRLFTGNTDYTSHGYTLSLTQSVYKRENFVQKTQAEIAMKGADASYTIAEQSLTLRVAERYFGVLGAQDDLTFALAEREAIAKQLEQMQQRFDVGMATITDITESQAAYDLANARVIQAQNDLANAQEQLRETAGKYIDELVGLYGESPLVKPEPASIDAWSETAISQNPSLLLANINVEAAKQTIELQRSGHYPSLGIVAQKNYNSASDGINGRNNATNETIGLEFNLPIYSGGAVSSRTREAGHRLDETMQVEEQQRRAVTRQTRESYNGVMSGISSVKALKQAVVSNEKALESTEAGYDVGTRTTVDVLNARRNLFSAKRDYARSRYNYILDTLRLKQAAGILSVNDLVDINNWLGKGSS</sequence>
<feature type="signal peptide" evidence="9">
    <location>
        <begin position="1"/>
        <end position="21"/>
    </location>
</feature>
<keyword evidence="9" id="KW-0732">Signal</keyword>
<evidence type="ECO:0000256" key="7">
    <source>
        <dbReference type="ARBA" id="ARBA00023237"/>
    </source>
</evidence>
<dbReference type="PANTHER" id="PTHR30026">
    <property type="entry name" value="OUTER MEMBRANE PROTEIN TOLC"/>
    <property type="match status" value="1"/>
</dbReference>
<evidence type="ECO:0000256" key="4">
    <source>
        <dbReference type="ARBA" id="ARBA00022452"/>
    </source>
</evidence>
<feature type="chain" id="PRO_5011521394" evidence="9">
    <location>
        <begin position="22"/>
        <end position="440"/>
    </location>
</feature>
<keyword evidence="6" id="KW-0472">Membrane</keyword>
<dbReference type="InterPro" id="IPR051906">
    <property type="entry name" value="TolC-like"/>
</dbReference>
<evidence type="ECO:0000313" key="11">
    <source>
        <dbReference type="Proteomes" id="UP000198924"/>
    </source>
</evidence>
<comment type="similarity">
    <text evidence="2">Belongs to the outer membrane factor (OMF) (TC 1.B.17) family.</text>
</comment>
<keyword evidence="7" id="KW-0998">Cell outer membrane</keyword>
<evidence type="ECO:0000313" key="10">
    <source>
        <dbReference type="EMBL" id="SFJ76352.1"/>
    </source>
</evidence>
<evidence type="ECO:0000256" key="6">
    <source>
        <dbReference type="ARBA" id="ARBA00023136"/>
    </source>
</evidence>
<dbReference type="Proteomes" id="UP000198924">
    <property type="component" value="Unassembled WGS sequence"/>
</dbReference>
<keyword evidence="8" id="KW-0175">Coiled coil</keyword>
<dbReference type="EMBL" id="FOSH01000001">
    <property type="protein sequence ID" value="SFJ76352.1"/>
    <property type="molecule type" value="Genomic_DNA"/>
</dbReference>
<protein>
    <submittedName>
        <fullName evidence="10">Outer membrane protein</fullName>
    </submittedName>
</protein>
<dbReference type="NCBIfam" id="TIGR01844">
    <property type="entry name" value="type_I_sec_TolC"/>
    <property type="match status" value="1"/>
</dbReference>
<dbReference type="GO" id="GO:0015288">
    <property type="term" value="F:porin activity"/>
    <property type="evidence" value="ECO:0007669"/>
    <property type="project" value="TreeGrafter"/>
</dbReference>
<dbReference type="GO" id="GO:0009279">
    <property type="term" value="C:cell outer membrane"/>
    <property type="evidence" value="ECO:0007669"/>
    <property type="project" value="UniProtKB-SubCell"/>
</dbReference>
<dbReference type="InterPro" id="IPR003423">
    <property type="entry name" value="OMP_efflux"/>
</dbReference>
<feature type="coiled-coil region" evidence="8">
    <location>
        <begin position="148"/>
        <end position="213"/>
    </location>
</feature>
<reference evidence="11" key="1">
    <citation type="submission" date="2016-10" db="EMBL/GenBank/DDBJ databases">
        <authorList>
            <person name="Varghese N."/>
            <person name="Submissions S."/>
        </authorList>
    </citation>
    <scope>NUCLEOTIDE SEQUENCE [LARGE SCALE GENOMIC DNA]</scope>
    <source>
        <strain evidence="11">DSM 11578</strain>
    </source>
</reference>
<keyword evidence="11" id="KW-1185">Reference proteome</keyword>
<dbReference type="RefSeq" id="WP_091711246.1">
    <property type="nucleotide sequence ID" value="NZ_FOSH01000001.1"/>
</dbReference>